<organism evidence="2 3">
    <name type="scientific">Cinara cedri</name>
    <dbReference type="NCBI Taxonomy" id="506608"/>
    <lineage>
        <taxon>Eukaryota</taxon>
        <taxon>Metazoa</taxon>
        <taxon>Ecdysozoa</taxon>
        <taxon>Arthropoda</taxon>
        <taxon>Hexapoda</taxon>
        <taxon>Insecta</taxon>
        <taxon>Pterygota</taxon>
        <taxon>Neoptera</taxon>
        <taxon>Paraneoptera</taxon>
        <taxon>Hemiptera</taxon>
        <taxon>Sternorrhyncha</taxon>
        <taxon>Aphidomorpha</taxon>
        <taxon>Aphidoidea</taxon>
        <taxon>Aphididae</taxon>
        <taxon>Lachninae</taxon>
        <taxon>Cinara</taxon>
    </lineage>
</organism>
<evidence type="ECO:0000313" key="2">
    <source>
        <dbReference type="EMBL" id="VVC31346.1"/>
    </source>
</evidence>
<name>A0A5E4MLW7_9HEMI</name>
<gene>
    <name evidence="2" type="ORF">CINCED_3A021298</name>
</gene>
<keyword evidence="3" id="KW-1185">Reference proteome</keyword>
<feature type="region of interest" description="Disordered" evidence="1">
    <location>
        <begin position="198"/>
        <end position="224"/>
    </location>
</feature>
<dbReference type="EMBL" id="CABPRJ010000949">
    <property type="protein sequence ID" value="VVC31346.1"/>
    <property type="molecule type" value="Genomic_DNA"/>
</dbReference>
<dbReference type="AlphaFoldDB" id="A0A5E4MLW7"/>
<proteinExistence type="predicted"/>
<accession>A0A5E4MLW7</accession>
<sequence length="385" mass="42419">MFSLLASTTDLNKNESADDLMSCCSDWLSPDEDNILSESGKDPMASDSKSTNVKKNVGEMKVPPKKIRKVMKPAAAGQPVKLKAARPVKPKVAEPVKPKVAEPVKPKVAEPVKPKVAQPVKLASAIKSHVNLPKDPYAKLLNAEYPDPWSYKEYNGIPYSLGSKTVILGRKGSYDHLSQCDSYSAGIGVNTLISPEMAQQSHHGDGENATNKKIKNKPSGRFRADHDVDKTFAKQSLVNKRPHEATRVEPFQYLWSVADNAFKSSPPKQSKLKKISQIVTAYNAPPGGNSRKPVQKSSNLVGPTVSSSYINRQKQLKETETKNKLFVSKVLRTKPAISSFRKFCNEYEAFCDSLVLPDLNHPTLVIQCPGNNNLPVFKNSNSFFN</sequence>
<protein>
    <submittedName>
        <fullName evidence="2">Uncharacterized protein</fullName>
    </submittedName>
</protein>
<evidence type="ECO:0000256" key="1">
    <source>
        <dbReference type="SAM" id="MobiDB-lite"/>
    </source>
</evidence>
<evidence type="ECO:0000313" key="3">
    <source>
        <dbReference type="Proteomes" id="UP000325440"/>
    </source>
</evidence>
<dbReference type="Proteomes" id="UP000325440">
    <property type="component" value="Unassembled WGS sequence"/>
</dbReference>
<feature type="region of interest" description="Disordered" evidence="1">
    <location>
        <begin position="283"/>
        <end position="303"/>
    </location>
</feature>
<reference evidence="2 3" key="1">
    <citation type="submission" date="2019-08" db="EMBL/GenBank/DDBJ databases">
        <authorList>
            <person name="Alioto T."/>
            <person name="Alioto T."/>
            <person name="Gomez Garrido J."/>
        </authorList>
    </citation>
    <scope>NUCLEOTIDE SEQUENCE [LARGE SCALE GENOMIC DNA]</scope>
</reference>
<feature type="region of interest" description="Disordered" evidence="1">
    <location>
        <begin position="31"/>
        <end position="91"/>
    </location>
</feature>